<proteinExistence type="predicted"/>
<evidence type="ECO:0000313" key="1">
    <source>
        <dbReference type="EMBL" id="KAK1441944.1"/>
    </source>
</evidence>
<protein>
    <submittedName>
        <fullName evidence="1">Uncharacterized protein</fullName>
    </submittedName>
</protein>
<dbReference type="Proteomes" id="UP001230268">
    <property type="component" value="Unassembled WGS sequence"/>
</dbReference>
<reference evidence="1" key="1">
    <citation type="submission" date="2023-08" db="EMBL/GenBank/DDBJ databases">
        <title>Draft sequence of the Babesia gibsoni genome.</title>
        <authorList>
            <person name="Yamagishi J.Y."/>
            <person name="Xuan X.X."/>
        </authorList>
    </citation>
    <scope>NUCLEOTIDE SEQUENCE</scope>
    <source>
        <strain evidence="1">Azabu</strain>
    </source>
</reference>
<comment type="caution">
    <text evidence="1">The sequence shown here is derived from an EMBL/GenBank/DDBJ whole genome shotgun (WGS) entry which is preliminary data.</text>
</comment>
<dbReference type="SUPFAM" id="SSF55945">
    <property type="entry name" value="TATA-box binding protein-like"/>
    <property type="match status" value="1"/>
</dbReference>
<dbReference type="EMBL" id="JAVEPI010000005">
    <property type="protein sequence ID" value="KAK1441944.1"/>
    <property type="molecule type" value="Genomic_DNA"/>
</dbReference>
<keyword evidence="2" id="KW-1185">Reference proteome</keyword>
<name>A0AAD8LGU7_BABGI</name>
<gene>
    <name evidence="1" type="ORF">BgAZ_502760</name>
</gene>
<dbReference type="AlphaFoldDB" id="A0AAD8LGU7"/>
<organism evidence="1 2">
    <name type="scientific">Babesia gibsoni</name>
    <dbReference type="NCBI Taxonomy" id="33632"/>
    <lineage>
        <taxon>Eukaryota</taxon>
        <taxon>Sar</taxon>
        <taxon>Alveolata</taxon>
        <taxon>Apicomplexa</taxon>
        <taxon>Aconoidasida</taxon>
        <taxon>Piroplasmida</taxon>
        <taxon>Babesiidae</taxon>
        <taxon>Babesia</taxon>
    </lineage>
</organism>
<sequence length="272" mass="30782">MGKQSHPKSDDSTLLSFLGCEQPKACFLTSAEVCVLWASTVVNKRGFQRNELLHIARGFARSEFSGSSVQVIVVRPFCLCRIYSNGRIVIMGNLTESQARKQLQRVIYKIRHRIKWKVSTGFEEVKHGNGLTWNYVDDPNIVPVKIAMNDFQVDQLYYKLAFNKSFDLSELLKKGLKYKYSIVVISPTCLRLHVDLPQDVEEDEHPVMDNTASVWEVGLELENELEAELVRIGHNNKHAATCIIYNSGKVAILGCVNSDQAMLTYSTLVKLL</sequence>
<accession>A0AAD8LGU7</accession>
<evidence type="ECO:0000313" key="2">
    <source>
        <dbReference type="Proteomes" id="UP001230268"/>
    </source>
</evidence>